<feature type="compositionally biased region" description="Basic and acidic residues" evidence="1">
    <location>
        <begin position="477"/>
        <end position="490"/>
    </location>
</feature>
<feature type="compositionally biased region" description="Gly residues" evidence="1">
    <location>
        <begin position="125"/>
        <end position="142"/>
    </location>
</feature>
<feature type="compositionally biased region" description="Basic and acidic residues" evidence="1">
    <location>
        <begin position="242"/>
        <end position="252"/>
    </location>
</feature>
<feature type="region of interest" description="Disordered" evidence="1">
    <location>
        <begin position="449"/>
        <end position="504"/>
    </location>
</feature>
<feature type="compositionally biased region" description="Basic and acidic residues" evidence="1">
    <location>
        <begin position="155"/>
        <end position="164"/>
    </location>
</feature>
<gene>
    <name evidence="2" type="ORF">QJS04_geneDACA021101</name>
</gene>
<dbReference type="Pfam" id="PF06273">
    <property type="entry name" value="eIF-4B"/>
    <property type="match status" value="1"/>
</dbReference>
<reference evidence="2" key="2">
    <citation type="submission" date="2023-06" db="EMBL/GenBank/DDBJ databases">
        <authorList>
            <person name="Ma L."/>
            <person name="Liu K.-W."/>
            <person name="Li Z."/>
            <person name="Hsiao Y.-Y."/>
            <person name="Qi Y."/>
            <person name="Fu T."/>
            <person name="Tang G."/>
            <person name="Zhang D."/>
            <person name="Sun W.-H."/>
            <person name="Liu D.-K."/>
            <person name="Li Y."/>
            <person name="Chen G.-Z."/>
            <person name="Liu X.-D."/>
            <person name="Liao X.-Y."/>
            <person name="Jiang Y.-T."/>
            <person name="Yu X."/>
            <person name="Hao Y."/>
            <person name="Huang J."/>
            <person name="Zhao X.-W."/>
            <person name="Ke S."/>
            <person name="Chen Y.-Y."/>
            <person name="Wu W.-L."/>
            <person name="Hsu J.-L."/>
            <person name="Lin Y.-F."/>
            <person name="Huang M.-D."/>
            <person name="Li C.-Y."/>
            <person name="Huang L."/>
            <person name="Wang Z.-W."/>
            <person name="Zhao X."/>
            <person name="Zhong W.-Y."/>
            <person name="Peng D.-H."/>
            <person name="Ahmad S."/>
            <person name="Lan S."/>
            <person name="Zhang J.-S."/>
            <person name="Tsai W.-C."/>
            <person name="Van De Peer Y."/>
            <person name="Liu Z.-J."/>
        </authorList>
    </citation>
    <scope>NUCLEOTIDE SEQUENCE</scope>
    <source>
        <strain evidence="2">SCP</strain>
        <tissue evidence="2">Leaves</tissue>
    </source>
</reference>
<protein>
    <submittedName>
        <fullName evidence="2">Uncharacterized protein</fullName>
    </submittedName>
</protein>
<dbReference type="InterPro" id="IPR010433">
    <property type="entry name" value="EIF-4B_pln"/>
</dbReference>
<feature type="region of interest" description="Disordered" evidence="1">
    <location>
        <begin position="306"/>
        <end position="359"/>
    </location>
</feature>
<feature type="compositionally biased region" description="Low complexity" evidence="1">
    <location>
        <begin position="310"/>
        <end position="326"/>
    </location>
</feature>
<dbReference type="GO" id="GO:0003743">
    <property type="term" value="F:translation initiation factor activity"/>
    <property type="evidence" value="ECO:0007669"/>
    <property type="project" value="InterPro"/>
</dbReference>
<feature type="compositionally biased region" description="Basic and acidic residues" evidence="1">
    <location>
        <begin position="90"/>
        <end position="100"/>
    </location>
</feature>
<feature type="region of interest" description="Disordered" evidence="1">
    <location>
        <begin position="1"/>
        <end position="38"/>
    </location>
</feature>
<sequence length="668" mass="72895">MSKPWGGAGAWAAEAEQAEAEEKELAAAAAAAPPQSFPSLREAVAAKPKKKKMTLFEFTTGTYVGPGGGGGGGAAKGLTPDEILRLPTGPKERTAEELEQGRLGGGFRSYGGGGGSMRRREDGGEGGGGGGGWGGRRSYGGGYDDDSRGPPPPKGEFEPSRADEVDNWAAGKKTFSRPPGDSGRSDRYSSLGGSSRADEVDSWGSGKKPIPSRSSGFGSGFRDSTAGMDSDRWARGVALPSRDGDTRERPRLVLDPPKGDVGGAAAGEVVKPVSTRRPNLFGAARPREEVLAEKGLDWKKIDLEIETKVTSRPTSAHSSRPSSAHSNHGGSPAPSVGAVEEVPRARPKVSPFGDARPREVLLQEKGKDWRKMELELEHRAVNRPETEEEMKLKEEINELKKSLADEPDVKANGESQQLNADALHQEMDIKEKELEQLIRDLDDKVRFGQRSIDRPGSGAGRVASYFPARPSSQSGPPEDHRNMEFMDRPQSRGTGDAWGKPMDERRGFGVRERGFHGNRDTDRWLCLGFLGHRSFSKLKPLKLNKEVSSSWKARKQGLMAQLEMFDPWEEAGLLSKEDRTAGDNMLDSPWDIQSALMDHFANVFRRSCGWPSLWMDEELGRVLDHCFHKLEVEFSEEVKAVIFGDEVDKAPGPNGFGLRFYQEFWGLV</sequence>
<feature type="compositionally biased region" description="Low complexity" evidence="1">
    <location>
        <begin position="212"/>
        <end position="222"/>
    </location>
</feature>
<dbReference type="PANTHER" id="PTHR32091">
    <property type="entry name" value="EUKARYOTIC TRANSLATION INITIATION FACTOR 4B"/>
    <property type="match status" value="1"/>
</dbReference>
<feature type="compositionally biased region" description="Gly residues" evidence="1">
    <location>
        <begin position="64"/>
        <end position="75"/>
    </location>
</feature>
<feature type="region of interest" description="Disordered" evidence="1">
    <location>
        <begin position="62"/>
        <end position="270"/>
    </location>
</feature>
<proteinExistence type="predicted"/>
<dbReference type="PANTHER" id="PTHR32091:SF20">
    <property type="entry name" value="EUKARYOTIC TRANSLATION INITIATION FACTOR 4B1"/>
    <property type="match status" value="1"/>
</dbReference>
<dbReference type="GO" id="GO:0003729">
    <property type="term" value="F:mRNA binding"/>
    <property type="evidence" value="ECO:0007669"/>
    <property type="project" value="TreeGrafter"/>
</dbReference>
<accession>A0AAV9A1Y3</accession>
<organism evidence="2 3">
    <name type="scientific">Acorus gramineus</name>
    <name type="common">Dwarf sweet flag</name>
    <dbReference type="NCBI Taxonomy" id="55184"/>
    <lineage>
        <taxon>Eukaryota</taxon>
        <taxon>Viridiplantae</taxon>
        <taxon>Streptophyta</taxon>
        <taxon>Embryophyta</taxon>
        <taxon>Tracheophyta</taxon>
        <taxon>Spermatophyta</taxon>
        <taxon>Magnoliopsida</taxon>
        <taxon>Liliopsida</taxon>
        <taxon>Acoraceae</taxon>
        <taxon>Acorus</taxon>
    </lineage>
</organism>
<evidence type="ECO:0000256" key="1">
    <source>
        <dbReference type="SAM" id="MobiDB-lite"/>
    </source>
</evidence>
<name>A0AAV9A1Y3_ACOGR</name>
<dbReference type="AlphaFoldDB" id="A0AAV9A1Y3"/>
<comment type="caution">
    <text evidence="2">The sequence shown here is derived from an EMBL/GenBank/DDBJ whole genome shotgun (WGS) entry which is preliminary data.</text>
</comment>
<keyword evidence="3" id="KW-1185">Reference proteome</keyword>
<reference evidence="2" key="1">
    <citation type="journal article" date="2023" name="Nat. Commun.">
        <title>Diploid and tetraploid genomes of Acorus and the evolution of monocots.</title>
        <authorList>
            <person name="Ma L."/>
            <person name="Liu K.W."/>
            <person name="Li Z."/>
            <person name="Hsiao Y.Y."/>
            <person name="Qi Y."/>
            <person name="Fu T."/>
            <person name="Tang G.D."/>
            <person name="Zhang D."/>
            <person name="Sun W.H."/>
            <person name="Liu D.K."/>
            <person name="Li Y."/>
            <person name="Chen G.Z."/>
            <person name="Liu X.D."/>
            <person name="Liao X.Y."/>
            <person name="Jiang Y.T."/>
            <person name="Yu X."/>
            <person name="Hao Y."/>
            <person name="Huang J."/>
            <person name="Zhao X.W."/>
            <person name="Ke S."/>
            <person name="Chen Y.Y."/>
            <person name="Wu W.L."/>
            <person name="Hsu J.L."/>
            <person name="Lin Y.F."/>
            <person name="Huang M.D."/>
            <person name="Li C.Y."/>
            <person name="Huang L."/>
            <person name="Wang Z.W."/>
            <person name="Zhao X."/>
            <person name="Zhong W.Y."/>
            <person name="Peng D.H."/>
            <person name="Ahmad S."/>
            <person name="Lan S."/>
            <person name="Zhang J.S."/>
            <person name="Tsai W.C."/>
            <person name="Van de Peer Y."/>
            <person name="Liu Z.J."/>
        </authorList>
    </citation>
    <scope>NUCLEOTIDE SEQUENCE</scope>
    <source>
        <strain evidence="2">SCP</strain>
    </source>
</reference>
<evidence type="ECO:0000313" key="2">
    <source>
        <dbReference type="EMBL" id="KAK1258148.1"/>
    </source>
</evidence>
<dbReference type="EMBL" id="JAUJYN010000024">
    <property type="protein sequence ID" value="KAK1258148.1"/>
    <property type="molecule type" value="Genomic_DNA"/>
</dbReference>
<dbReference type="Proteomes" id="UP001179952">
    <property type="component" value="Unassembled WGS sequence"/>
</dbReference>
<evidence type="ECO:0000313" key="3">
    <source>
        <dbReference type="Proteomes" id="UP001179952"/>
    </source>
</evidence>
<feature type="compositionally biased region" description="Gly residues" evidence="1">
    <location>
        <begin position="102"/>
        <end position="116"/>
    </location>
</feature>